<accession>A0A914WVH3</accession>
<keyword evidence="2" id="KW-1185">Reference proteome</keyword>
<name>A0A914WVH3_9BILA</name>
<dbReference type="WBParaSite" id="PSAMB.scaffold5396size11798.g26543.t1">
    <property type="protein sequence ID" value="PSAMB.scaffold5396size11798.g26543.t1"/>
    <property type="gene ID" value="PSAMB.scaffold5396size11798.g26543"/>
</dbReference>
<protein>
    <submittedName>
        <fullName evidence="3">Uncharacterized protein</fullName>
    </submittedName>
</protein>
<proteinExistence type="predicted"/>
<dbReference type="AlphaFoldDB" id="A0A914WVH3"/>
<organism evidence="2 3">
    <name type="scientific">Plectus sambesii</name>
    <dbReference type="NCBI Taxonomy" id="2011161"/>
    <lineage>
        <taxon>Eukaryota</taxon>
        <taxon>Metazoa</taxon>
        <taxon>Ecdysozoa</taxon>
        <taxon>Nematoda</taxon>
        <taxon>Chromadorea</taxon>
        <taxon>Plectida</taxon>
        <taxon>Plectina</taxon>
        <taxon>Plectoidea</taxon>
        <taxon>Plectidae</taxon>
        <taxon>Plectus</taxon>
    </lineage>
</organism>
<feature type="region of interest" description="Disordered" evidence="1">
    <location>
        <begin position="69"/>
        <end position="91"/>
    </location>
</feature>
<sequence length="91" mass="10366">TDRDFEVTIKMENFGDRSAGVRINVKLSDELKNIFGRYPPPKLDHLSLLEYMSLVQSEIDNRLERLARSSVSNNEELPQSETSLTAILIAE</sequence>
<dbReference type="Proteomes" id="UP000887566">
    <property type="component" value="Unplaced"/>
</dbReference>
<feature type="compositionally biased region" description="Polar residues" evidence="1">
    <location>
        <begin position="69"/>
        <end position="85"/>
    </location>
</feature>
<evidence type="ECO:0000313" key="2">
    <source>
        <dbReference type="Proteomes" id="UP000887566"/>
    </source>
</evidence>
<reference evidence="3" key="1">
    <citation type="submission" date="2022-11" db="UniProtKB">
        <authorList>
            <consortium name="WormBaseParasite"/>
        </authorList>
    </citation>
    <scope>IDENTIFICATION</scope>
</reference>
<evidence type="ECO:0000313" key="3">
    <source>
        <dbReference type="WBParaSite" id="PSAMB.scaffold5396size11798.g26543.t1"/>
    </source>
</evidence>
<evidence type="ECO:0000256" key="1">
    <source>
        <dbReference type="SAM" id="MobiDB-lite"/>
    </source>
</evidence>